<dbReference type="OrthoDB" id="1488700at2"/>
<accession>A0A1H7WDX4</accession>
<evidence type="ECO:0000256" key="1">
    <source>
        <dbReference type="SAM" id="SignalP"/>
    </source>
</evidence>
<dbReference type="STRING" id="295069.SAMN05421856_101676"/>
<dbReference type="EMBL" id="FOBV01000001">
    <property type="protein sequence ID" value="SEM19713.1"/>
    <property type="molecule type" value="Genomic_DNA"/>
</dbReference>
<feature type="signal peptide" evidence="1">
    <location>
        <begin position="1"/>
        <end position="21"/>
    </location>
</feature>
<reference evidence="3" key="1">
    <citation type="submission" date="2016-10" db="EMBL/GenBank/DDBJ databases">
        <authorList>
            <person name="Varghese N."/>
            <person name="Submissions S."/>
        </authorList>
    </citation>
    <scope>NUCLEOTIDE SEQUENCE [LARGE SCALE GENOMIC DNA]</scope>
    <source>
        <strain evidence="3">DSM 17453</strain>
    </source>
</reference>
<dbReference type="AlphaFoldDB" id="A0A1H7WDX4"/>
<sequence>MKKRLSTLIIFCVLNLFKAQVGINTTSPTATLDIVGKNQGGVADAKDGIVIPRVSKITNVSGNAKGQMVYLTANDVSLVPGYVFWDGTNWKQLGGASLTLSNFSASSPLIYNSTTGSFSINQSNSSSNGYLSSADWNILMVSKML</sequence>
<name>A0A1H7WDX4_9FLAO</name>
<feature type="chain" id="PRO_5011605247" evidence="1">
    <location>
        <begin position="22"/>
        <end position="145"/>
    </location>
</feature>
<gene>
    <name evidence="2" type="ORF">SAMN05421856_101676</name>
</gene>
<dbReference type="RefSeq" id="WP_089998392.1">
    <property type="nucleotide sequence ID" value="NZ_FOBV01000001.1"/>
</dbReference>
<organism evidence="2 3">
    <name type="scientific">Chryseobacterium taichungense</name>
    <dbReference type="NCBI Taxonomy" id="295069"/>
    <lineage>
        <taxon>Bacteria</taxon>
        <taxon>Pseudomonadati</taxon>
        <taxon>Bacteroidota</taxon>
        <taxon>Flavobacteriia</taxon>
        <taxon>Flavobacteriales</taxon>
        <taxon>Weeksellaceae</taxon>
        <taxon>Chryseobacterium group</taxon>
        <taxon>Chryseobacterium</taxon>
    </lineage>
</organism>
<dbReference type="Proteomes" id="UP000199450">
    <property type="component" value="Unassembled WGS sequence"/>
</dbReference>
<evidence type="ECO:0000313" key="3">
    <source>
        <dbReference type="Proteomes" id="UP000199450"/>
    </source>
</evidence>
<protein>
    <submittedName>
        <fullName evidence="2">Uncharacterized protein</fullName>
    </submittedName>
</protein>
<keyword evidence="1" id="KW-0732">Signal</keyword>
<proteinExistence type="predicted"/>
<keyword evidence="3" id="KW-1185">Reference proteome</keyword>
<evidence type="ECO:0000313" key="2">
    <source>
        <dbReference type="EMBL" id="SEM19713.1"/>
    </source>
</evidence>